<reference evidence="2 3" key="1">
    <citation type="journal article" date="2019" name="Nat. Plants">
        <title>Genome sequencing of Musa balbisiana reveals subgenome evolution and function divergence in polyploid bananas.</title>
        <authorList>
            <person name="Yao X."/>
        </authorList>
    </citation>
    <scope>NUCLEOTIDE SEQUENCE [LARGE SCALE GENOMIC DNA]</scope>
    <source>
        <strain evidence="3">cv. DH-PKW</strain>
        <tissue evidence="2">Leaves</tissue>
    </source>
</reference>
<evidence type="ECO:0000313" key="2">
    <source>
        <dbReference type="EMBL" id="THU62253.1"/>
    </source>
</evidence>
<proteinExistence type="predicted"/>
<comment type="caution">
    <text evidence="2">The sequence shown here is derived from an EMBL/GenBank/DDBJ whole genome shotgun (WGS) entry which is preliminary data.</text>
</comment>
<feature type="signal peptide" evidence="1">
    <location>
        <begin position="1"/>
        <end position="25"/>
    </location>
</feature>
<evidence type="ECO:0000256" key="1">
    <source>
        <dbReference type="SAM" id="SignalP"/>
    </source>
</evidence>
<dbReference type="Proteomes" id="UP000317650">
    <property type="component" value="Chromosome 1"/>
</dbReference>
<keyword evidence="1" id="KW-0732">Signal</keyword>
<organism evidence="2 3">
    <name type="scientific">Musa balbisiana</name>
    <name type="common">Banana</name>
    <dbReference type="NCBI Taxonomy" id="52838"/>
    <lineage>
        <taxon>Eukaryota</taxon>
        <taxon>Viridiplantae</taxon>
        <taxon>Streptophyta</taxon>
        <taxon>Embryophyta</taxon>
        <taxon>Tracheophyta</taxon>
        <taxon>Spermatophyta</taxon>
        <taxon>Magnoliopsida</taxon>
        <taxon>Liliopsida</taxon>
        <taxon>Zingiberales</taxon>
        <taxon>Musaceae</taxon>
        <taxon>Musa</taxon>
    </lineage>
</organism>
<name>A0A4S8JJI0_MUSBA</name>
<gene>
    <name evidence="2" type="ORF">C4D60_Mb01t03190</name>
</gene>
<dbReference type="AlphaFoldDB" id="A0A4S8JJI0"/>
<accession>A0A4S8JJI0</accession>
<protein>
    <submittedName>
        <fullName evidence="2">Uncharacterized protein</fullName>
    </submittedName>
</protein>
<feature type="chain" id="PRO_5020529863" evidence="1">
    <location>
        <begin position="26"/>
        <end position="118"/>
    </location>
</feature>
<dbReference type="EMBL" id="PYDT01000004">
    <property type="protein sequence ID" value="THU62253.1"/>
    <property type="molecule type" value="Genomic_DNA"/>
</dbReference>
<keyword evidence="3" id="KW-1185">Reference proteome</keyword>
<sequence>MLPSARSFAFFAVLLLGLLVSGVLTPVALDPSAESESWGTAAAAAASASPLPSPPTPWLSLPAPPTSEIFQEKKWTDRPLSGNLVPVEESPPFVPDPKSASLLSWAERSNFLKFKTRI</sequence>
<evidence type="ECO:0000313" key="3">
    <source>
        <dbReference type="Proteomes" id="UP000317650"/>
    </source>
</evidence>